<reference evidence="1 2" key="1">
    <citation type="submission" date="2016-10" db="EMBL/GenBank/DDBJ databases">
        <authorList>
            <person name="de Groot N.N."/>
        </authorList>
    </citation>
    <scope>NUCLEOTIDE SEQUENCE [LARGE SCALE GENOMIC DNA]</scope>
    <source>
        <strain evidence="1 2">CGMCC 4.5598</strain>
    </source>
</reference>
<keyword evidence="2" id="KW-1185">Reference proteome</keyword>
<dbReference type="RefSeq" id="WP_091079573.1">
    <property type="nucleotide sequence ID" value="NZ_FOHX01000003.1"/>
</dbReference>
<name>A0A1I0F2B4_9ACTN</name>
<evidence type="ECO:0000313" key="1">
    <source>
        <dbReference type="EMBL" id="SET51939.1"/>
    </source>
</evidence>
<accession>A0A1I0F2B4</accession>
<protein>
    <submittedName>
        <fullName evidence="1">DNA binding domain-containing protein, excisionase family</fullName>
    </submittedName>
</protein>
<dbReference type="STRING" id="568860.SAMN05421811_103291"/>
<evidence type="ECO:0000313" key="2">
    <source>
        <dbReference type="Proteomes" id="UP000199361"/>
    </source>
</evidence>
<gene>
    <name evidence="1" type="ORF">SAMN05421811_103291</name>
</gene>
<dbReference type="Proteomes" id="UP000199361">
    <property type="component" value="Unassembled WGS sequence"/>
</dbReference>
<organism evidence="1 2">
    <name type="scientific">Nonomuraea wenchangensis</name>
    <dbReference type="NCBI Taxonomy" id="568860"/>
    <lineage>
        <taxon>Bacteria</taxon>
        <taxon>Bacillati</taxon>
        <taxon>Actinomycetota</taxon>
        <taxon>Actinomycetes</taxon>
        <taxon>Streptosporangiales</taxon>
        <taxon>Streptosporangiaceae</taxon>
        <taxon>Nonomuraea</taxon>
    </lineage>
</organism>
<dbReference type="AlphaFoldDB" id="A0A1I0F2B4"/>
<proteinExistence type="predicted"/>
<dbReference type="OrthoDB" id="2107423at201174"/>
<sequence length="64" mass="7012">MYLSRTQACGRLNISPPTLLKHIRAGEIEAIKLGDARNSPVKVLITSIEAYEARQRMCRTGAAA</sequence>
<dbReference type="EMBL" id="FOHX01000003">
    <property type="protein sequence ID" value="SET51939.1"/>
    <property type="molecule type" value="Genomic_DNA"/>
</dbReference>